<comment type="caution">
    <text evidence="7">The sequence shown here is derived from an EMBL/GenBank/DDBJ whole genome shotgun (WGS) entry which is preliminary data.</text>
</comment>
<feature type="transmembrane region" description="Helical" evidence="4">
    <location>
        <begin position="358"/>
        <end position="381"/>
    </location>
</feature>
<dbReference type="InterPro" id="IPR005543">
    <property type="entry name" value="PASTA_dom"/>
</dbReference>
<dbReference type="GO" id="GO:0005737">
    <property type="term" value="C:cytoplasm"/>
    <property type="evidence" value="ECO:0007669"/>
    <property type="project" value="TreeGrafter"/>
</dbReference>
<reference evidence="7" key="1">
    <citation type="submission" date="2020-10" db="EMBL/GenBank/DDBJ databases">
        <authorList>
            <person name="Gilroy R."/>
        </authorList>
    </citation>
    <scope>NUCLEOTIDE SEQUENCE</scope>
    <source>
        <strain evidence="7">6086</strain>
    </source>
</reference>
<reference evidence="7" key="2">
    <citation type="journal article" date="2021" name="PeerJ">
        <title>Extensive microbial diversity within the chicken gut microbiome revealed by metagenomics and culture.</title>
        <authorList>
            <person name="Gilroy R."/>
            <person name="Ravi A."/>
            <person name="Getino M."/>
            <person name="Pursley I."/>
            <person name="Horton D.L."/>
            <person name="Alikhan N.F."/>
            <person name="Baker D."/>
            <person name="Gharbi K."/>
            <person name="Hall N."/>
            <person name="Watson M."/>
            <person name="Adriaenssens E.M."/>
            <person name="Foster-Nyarko E."/>
            <person name="Jarju S."/>
            <person name="Secka A."/>
            <person name="Antonio M."/>
            <person name="Oren A."/>
            <person name="Chaudhuri R.R."/>
            <person name="La Ragione R."/>
            <person name="Hildebrand F."/>
            <person name="Pallen M.J."/>
        </authorList>
    </citation>
    <scope>NUCLEOTIDE SEQUENCE</scope>
    <source>
        <strain evidence="7">6086</strain>
    </source>
</reference>
<protein>
    <submittedName>
        <fullName evidence="7">PASTA domain-containing protein</fullName>
    </submittedName>
</protein>
<sequence>MAGLENLCMNCMADTGGRSECPNCGFSASSGQQPNALPFRTWLQKRYVVGVARKSNGEGFVYIGYDTVLNIPVELHEFFPQSLCERAEDRKSARVMGGSEIAFDENLASFLNHSREVARIRELSAIVQIYDIFEENHTAYTVSEWDDSITLRYFVERSGGSLSWNEARPLFMPVLSALSTMHSAGVRHLGISPETLRIMKDGKMKLGGFCIPAVRTADTDLPPDLVPGCAAIEQYVMGYQPEECTDVYGFAASLFFALTGTLPQDALKRRTDSRLLIPTTLVRSIPPHVITALANALQVTPDKRTATFERLRAELSASPTVTMTLETPVVAVPSQDPPPSYYPAEQLPPKDRRRGVPAFVWVLVSCVACLIIFTVIGVLWISSGGETGFVNGEPDSSLSVSSQAPVSSQAASSAAVSSQDPNQIPVPNLVGQEYDTLVSQAEQSDYQILPAAQRQFSDTVAEGCIISQTPEYGEGKMMTKGTAIVVVISQGPSVRELPEIANLPLAEASTAVANEGFVPSKVEEYSDTVPMGYAIGYQNANPGDKMPYGSPVVLVISKGPEPSTGVQVIDGNSSSAENAGTQTTE</sequence>
<evidence type="ECO:0000313" key="7">
    <source>
        <dbReference type="EMBL" id="HIS79771.1"/>
    </source>
</evidence>
<dbReference type="GO" id="GO:0004674">
    <property type="term" value="F:protein serine/threonine kinase activity"/>
    <property type="evidence" value="ECO:0007669"/>
    <property type="project" value="TreeGrafter"/>
</dbReference>
<evidence type="ECO:0000256" key="1">
    <source>
        <dbReference type="ARBA" id="ARBA00022741"/>
    </source>
</evidence>
<dbReference type="SMART" id="SM00740">
    <property type="entry name" value="PASTA"/>
    <property type="match status" value="2"/>
</dbReference>
<dbReference type="SUPFAM" id="SSF56112">
    <property type="entry name" value="Protein kinase-like (PK-like)"/>
    <property type="match status" value="1"/>
</dbReference>
<organism evidence="7 8">
    <name type="scientific">Candidatus Caccousia stercoris</name>
    <dbReference type="NCBI Taxonomy" id="2840723"/>
    <lineage>
        <taxon>Bacteria</taxon>
        <taxon>Bacillati</taxon>
        <taxon>Bacillota</taxon>
        <taxon>Clostridia</taxon>
        <taxon>Eubacteriales</taxon>
        <taxon>Oscillospiraceae</taxon>
        <taxon>Oscillospiraceae incertae sedis</taxon>
        <taxon>Candidatus Caccousia</taxon>
    </lineage>
</organism>
<keyword evidence="4" id="KW-0812">Transmembrane</keyword>
<evidence type="ECO:0000256" key="2">
    <source>
        <dbReference type="ARBA" id="ARBA00022840"/>
    </source>
</evidence>
<dbReference type="Pfam" id="PF03793">
    <property type="entry name" value="PASTA"/>
    <property type="match status" value="2"/>
</dbReference>
<feature type="region of interest" description="Disordered" evidence="3">
    <location>
        <begin position="563"/>
        <end position="585"/>
    </location>
</feature>
<dbReference type="InterPro" id="IPR000719">
    <property type="entry name" value="Prot_kinase_dom"/>
</dbReference>
<feature type="domain" description="Protein kinase" evidence="5">
    <location>
        <begin position="47"/>
        <end position="321"/>
    </location>
</feature>
<dbReference type="Pfam" id="PF00069">
    <property type="entry name" value="Pkinase"/>
    <property type="match status" value="1"/>
</dbReference>
<dbReference type="GO" id="GO:0005524">
    <property type="term" value="F:ATP binding"/>
    <property type="evidence" value="ECO:0007669"/>
    <property type="project" value="UniProtKB-KW"/>
</dbReference>
<dbReference type="PROSITE" id="PS51178">
    <property type="entry name" value="PASTA"/>
    <property type="match status" value="2"/>
</dbReference>
<evidence type="ECO:0000313" key="8">
    <source>
        <dbReference type="Proteomes" id="UP000824141"/>
    </source>
</evidence>
<evidence type="ECO:0000256" key="3">
    <source>
        <dbReference type="SAM" id="MobiDB-lite"/>
    </source>
</evidence>
<dbReference type="PANTHER" id="PTHR24346:SF30">
    <property type="entry name" value="MATERNAL EMBRYONIC LEUCINE ZIPPER KINASE"/>
    <property type="match status" value="1"/>
</dbReference>
<dbReference type="CDD" id="cd06577">
    <property type="entry name" value="PASTA_pknB"/>
    <property type="match status" value="2"/>
</dbReference>
<gene>
    <name evidence="7" type="ORF">IAD03_10425</name>
</gene>
<dbReference type="InterPro" id="IPR011009">
    <property type="entry name" value="Kinase-like_dom_sf"/>
</dbReference>
<dbReference type="EMBL" id="DVJM01000235">
    <property type="protein sequence ID" value="HIS79771.1"/>
    <property type="molecule type" value="Genomic_DNA"/>
</dbReference>
<keyword evidence="4" id="KW-0472">Membrane</keyword>
<proteinExistence type="predicted"/>
<evidence type="ECO:0000259" key="6">
    <source>
        <dbReference type="PROSITE" id="PS51178"/>
    </source>
</evidence>
<keyword evidence="1" id="KW-0547">Nucleotide-binding</keyword>
<feature type="domain" description="PASTA" evidence="6">
    <location>
        <begin position="491"/>
        <end position="558"/>
    </location>
</feature>
<keyword evidence="4" id="KW-1133">Transmembrane helix</keyword>
<keyword evidence="2" id="KW-0067">ATP-binding</keyword>
<accession>A0A9D1FTJ0</accession>
<dbReference type="Gene3D" id="3.30.10.20">
    <property type="match status" value="2"/>
</dbReference>
<dbReference type="GO" id="GO:0035556">
    <property type="term" value="P:intracellular signal transduction"/>
    <property type="evidence" value="ECO:0007669"/>
    <property type="project" value="TreeGrafter"/>
</dbReference>
<feature type="domain" description="PASTA" evidence="6">
    <location>
        <begin position="420"/>
        <end position="490"/>
    </location>
</feature>
<name>A0A9D1FTJ0_9FIRM</name>
<dbReference type="AlphaFoldDB" id="A0A9D1FTJ0"/>
<evidence type="ECO:0000259" key="5">
    <source>
        <dbReference type="PROSITE" id="PS50011"/>
    </source>
</evidence>
<dbReference type="PANTHER" id="PTHR24346">
    <property type="entry name" value="MAP/MICROTUBULE AFFINITY-REGULATING KINASE"/>
    <property type="match status" value="1"/>
</dbReference>
<dbReference type="Proteomes" id="UP000824141">
    <property type="component" value="Unassembled WGS sequence"/>
</dbReference>
<dbReference type="PROSITE" id="PS50011">
    <property type="entry name" value="PROTEIN_KINASE_DOM"/>
    <property type="match status" value="1"/>
</dbReference>
<feature type="compositionally biased region" description="Polar residues" evidence="3">
    <location>
        <begin position="564"/>
        <end position="585"/>
    </location>
</feature>
<dbReference type="Gene3D" id="1.10.510.10">
    <property type="entry name" value="Transferase(Phosphotransferase) domain 1"/>
    <property type="match status" value="1"/>
</dbReference>
<evidence type="ECO:0000256" key="4">
    <source>
        <dbReference type="SAM" id="Phobius"/>
    </source>
</evidence>